<organism evidence="1 2">
    <name type="scientific">Brassica cretica</name>
    <name type="common">Mustard</name>
    <dbReference type="NCBI Taxonomy" id="69181"/>
    <lineage>
        <taxon>Eukaryota</taxon>
        <taxon>Viridiplantae</taxon>
        <taxon>Streptophyta</taxon>
        <taxon>Embryophyta</taxon>
        <taxon>Tracheophyta</taxon>
        <taxon>Spermatophyta</taxon>
        <taxon>Magnoliopsida</taxon>
        <taxon>eudicotyledons</taxon>
        <taxon>Gunneridae</taxon>
        <taxon>Pentapetalae</taxon>
        <taxon>rosids</taxon>
        <taxon>malvids</taxon>
        <taxon>Brassicales</taxon>
        <taxon>Brassicaceae</taxon>
        <taxon>Brassiceae</taxon>
        <taxon>Brassica</taxon>
    </lineage>
</organism>
<comment type="caution">
    <text evidence="1">The sequence shown here is derived from an EMBL/GenBank/DDBJ whole genome shotgun (WGS) entry which is preliminary data.</text>
</comment>
<gene>
    <name evidence="1" type="ORF">DY000_02010225</name>
</gene>
<evidence type="ECO:0000313" key="1">
    <source>
        <dbReference type="EMBL" id="KAF3547737.1"/>
    </source>
</evidence>
<sequence length="273" mass="31475">MRNIVEVWSPVHLRIISGLQKKRRDVEEEGRELVKLLYTKHSREPERLTTLTERERELSFFKTSSMAILERDLERDKPGCGLRVSDSLYTPPPEVVLVTYSGGSWEARVLPSGCNRSLTRNMRMNQDSSKSEMEAVCSLSASMVYPTSKRKFVSDGGYVADLGVVVYGIDGKDVVKNKLRKPVSGFLEDQRFGDFQWFDEFLRLSDSLRFCGSQRRIKFTRNGGRTITSTVNQKRWFQEESLREREGIVSENSSRQWTQEEVLVSVALKPFRD</sequence>
<evidence type="ECO:0000313" key="2">
    <source>
        <dbReference type="Proteomes" id="UP000266723"/>
    </source>
</evidence>
<dbReference type="EMBL" id="QGKV02000832">
    <property type="protein sequence ID" value="KAF3547737.1"/>
    <property type="molecule type" value="Genomic_DNA"/>
</dbReference>
<proteinExistence type="predicted"/>
<accession>A0ABQ7C8C5</accession>
<protein>
    <submittedName>
        <fullName evidence="1">Uncharacterized protein</fullName>
    </submittedName>
</protein>
<dbReference type="Proteomes" id="UP000266723">
    <property type="component" value="Unassembled WGS sequence"/>
</dbReference>
<name>A0ABQ7C8C5_BRACR</name>
<keyword evidence="2" id="KW-1185">Reference proteome</keyword>
<reference evidence="1 2" key="1">
    <citation type="journal article" date="2020" name="BMC Genomics">
        <title>Intraspecific diversification of the crop wild relative Brassica cretica Lam. using demographic model selection.</title>
        <authorList>
            <person name="Kioukis A."/>
            <person name="Michalopoulou V.A."/>
            <person name="Briers L."/>
            <person name="Pirintsos S."/>
            <person name="Studholme D.J."/>
            <person name="Pavlidis P."/>
            <person name="Sarris P.F."/>
        </authorList>
    </citation>
    <scope>NUCLEOTIDE SEQUENCE [LARGE SCALE GENOMIC DNA]</scope>
    <source>
        <strain evidence="2">cv. PFS-1207/04</strain>
    </source>
</reference>